<accession>A0A1I3BML5</accession>
<keyword evidence="1" id="KW-1133">Transmembrane helix</keyword>
<sequence>MEAIAELFAAIMQALIGLFVALIELCFTTIDALFSLVFGWEPRNKQQKANTDAPAQPGAAEEVQKTTSVQSSQIWSASLIIVPAIVIWIVGSIVYSEIQSAREKAAKQLVKSTASEVITSLGQGEDPPVGPMKVTDPWGQPLELFLDKTLVGTLVVVRSSGRDRKPGTIDDILEITGHGNSVDKIADQLGDKAARIMGEKLKNLFDK</sequence>
<dbReference type="Proteomes" id="UP000199518">
    <property type="component" value="Unassembled WGS sequence"/>
</dbReference>
<evidence type="ECO:0000313" key="3">
    <source>
        <dbReference type="Proteomes" id="UP000199518"/>
    </source>
</evidence>
<evidence type="ECO:0000256" key="1">
    <source>
        <dbReference type="SAM" id="Phobius"/>
    </source>
</evidence>
<protein>
    <submittedName>
        <fullName evidence="2">Uncharacterized protein</fullName>
    </submittedName>
</protein>
<name>A0A1I3BML5_9PLAN</name>
<evidence type="ECO:0000313" key="2">
    <source>
        <dbReference type="EMBL" id="SFH63346.1"/>
    </source>
</evidence>
<feature type="transmembrane region" description="Helical" evidence="1">
    <location>
        <begin position="7"/>
        <end position="30"/>
    </location>
</feature>
<proteinExistence type="predicted"/>
<keyword evidence="1" id="KW-0472">Membrane</keyword>
<dbReference type="STRING" id="1576369.SAMN05421753_101531"/>
<dbReference type="AlphaFoldDB" id="A0A1I3BML5"/>
<gene>
    <name evidence="2" type="ORF">SAMN05421753_101531</name>
</gene>
<reference evidence="3" key="1">
    <citation type="submission" date="2016-10" db="EMBL/GenBank/DDBJ databases">
        <authorList>
            <person name="Varghese N."/>
            <person name="Submissions S."/>
        </authorList>
    </citation>
    <scope>NUCLEOTIDE SEQUENCE [LARGE SCALE GENOMIC DNA]</scope>
    <source>
        <strain evidence="3">DSM 26348</strain>
    </source>
</reference>
<feature type="transmembrane region" description="Helical" evidence="1">
    <location>
        <begin position="74"/>
        <end position="95"/>
    </location>
</feature>
<keyword evidence="1" id="KW-0812">Transmembrane</keyword>
<organism evidence="2 3">
    <name type="scientific">Planctomicrobium piriforme</name>
    <dbReference type="NCBI Taxonomy" id="1576369"/>
    <lineage>
        <taxon>Bacteria</taxon>
        <taxon>Pseudomonadati</taxon>
        <taxon>Planctomycetota</taxon>
        <taxon>Planctomycetia</taxon>
        <taxon>Planctomycetales</taxon>
        <taxon>Planctomycetaceae</taxon>
        <taxon>Planctomicrobium</taxon>
    </lineage>
</organism>
<dbReference type="OrthoDB" id="9795612at2"/>
<dbReference type="EMBL" id="FOQD01000001">
    <property type="protein sequence ID" value="SFH63346.1"/>
    <property type="molecule type" value="Genomic_DNA"/>
</dbReference>
<keyword evidence="3" id="KW-1185">Reference proteome</keyword>
<dbReference type="RefSeq" id="WP_139228200.1">
    <property type="nucleotide sequence ID" value="NZ_FOQD01000001.1"/>
</dbReference>